<dbReference type="Proteomes" id="UP000315112">
    <property type="component" value="Unassembled WGS sequence"/>
</dbReference>
<proteinExistence type="predicted"/>
<evidence type="ECO:0000313" key="1">
    <source>
        <dbReference type="EMBL" id="QGZ39576.1"/>
    </source>
</evidence>
<organism evidence="2 3">
    <name type="scientific">Pseudoduganella flava</name>
    <dbReference type="NCBI Taxonomy" id="871742"/>
    <lineage>
        <taxon>Bacteria</taxon>
        <taxon>Pseudomonadati</taxon>
        <taxon>Pseudomonadota</taxon>
        <taxon>Betaproteobacteria</taxon>
        <taxon>Burkholderiales</taxon>
        <taxon>Oxalobacteraceae</taxon>
        <taxon>Telluria group</taxon>
        <taxon>Pseudoduganella</taxon>
    </lineage>
</organism>
<dbReference type="SUPFAM" id="SSF53474">
    <property type="entry name" value="alpha/beta-Hydrolases"/>
    <property type="match status" value="1"/>
</dbReference>
<dbReference type="OrthoDB" id="9809549at2"/>
<keyword evidence="4" id="KW-1185">Reference proteome</keyword>
<dbReference type="EMBL" id="CP046904">
    <property type="protein sequence ID" value="QGZ39576.1"/>
    <property type="molecule type" value="Genomic_DNA"/>
</dbReference>
<sequence length="167" mass="18111">MLQRSAAVPARLFRSPAAEPAGAILRKQLTGKLPPGQAAENERVLVAMEEGRTVEQVSQALHVLYRPSVQPYLISWMKHVPAKVVAAMRMPVLIVQGGTDIQVGMDQAQALKAAKPDATLAIIPDMNHVLKQVPIDPAVQARSYGDPTLPLHPALIGHIKAFLDKRK</sequence>
<accession>A0A562PVR7</accession>
<dbReference type="RefSeq" id="WP_145874267.1">
    <property type="nucleotide sequence ID" value="NZ_CP046904.1"/>
</dbReference>
<dbReference type="PANTHER" id="PTHR43265:SF1">
    <property type="entry name" value="ESTERASE ESTD"/>
    <property type="match status" value="1"/>
</dbReference>
<dbReference type="EMBL" id="VLKW01000003">
    <property type="protein sequence ID" value="TWI48473.1"/>
    <property type="molecule type" value="Genomic_DNA"/>
</dbReference>
<dbReference type="InterPro" id="IPR029058">
    <property type="entry name" value="AB_hydrolase_fold"/>
</dbReference>
<dbReference type="InterPro" id="IPR053145">
    <property type="entry name" value="AB_hydrolase_Est10"/>
</dbReference>
<evidence type="ECO:0000313" key="2">
    <source>
        <dbReference type="EMBL" id="TWI48473.1"/>
    </source>
</evidence>
<reference evidence="1 4" key="3">
    <citation type="submission" date="2019-12" db="EMBL/GenBank/DDBJ databases">
        <title>Draft Genome Sequences of Six Type Strains of the Genus Massilia.</title>
        <authorList>
            <person name="Miess H."/>
            <person name="Frediansyah A."/>
            <person name="Goeker M."/>
            <person name="Gross H."/>
        </authorList>
    </citation>
    <scope>NUCLEOTIDE SEQUENCE [LARGE SCALE GENOMIC DNA]</scope>
    <source>
        <strain evidence="1 4">DSM 26639</strain>
    </source>
</reference>
<dbReference type="Gene3D" id="3.40.50.1820">
    <property type="entry name" value="alpha/beta hydrolase"/>
    <property type="match status" value="1"/>
</dbReference>
<gene>
    <name evidence="1" type="ORF">GO485_11305</name>
    <name evidence="2" type="ORF">IP92_01862</name>
</gene>
<reference evidence="2" key="2">
    <citation type="submission" date="2019-07" db="EMBL/GenBank/DDBJ databases">
        <authorList>
            <person name="Whitman W."/>
            <person name="Huntemann M."/>
            <person name="Clum A."/>
            <person name="Pillay M."/>
            <person name="Palaniappan K."/>
            <person name="Varghese N."/>
            <person name="Mikhailova N."/>
            <person name="Stamatis D."/>
            <person name="Reddy T."/>
            <person name="Daum C."/>
            <person name="Shapiro N."/>
            <person name="Ivanova N."/>
            <person name="Kyrpides N."/>
            <person name="Woyke T."/>
        </authorList>
    </citation>
    <scope>NUCLEOTIDE SEQUENCE</scope>
    <source>
        <strain evidence="2">CGMCC 1.10685</strain>
    </source>
</reference>
<dbReference type="GO" id="GO:0052689">
    <property type="term" value="F:carboxylic ester hydrolase activity"/>
    <property type="evidence" value="ECO:0007669"/>
    <property type="project" value="TreeGrafter"/>
</dbReference>
<dbReference type="AlphaFoldDB" id="A0A562PVR7"/>
<evidence type="ECO:0008006" key="5">
    <source>
        <dbReference type="Google" id="ProtNLM"/>
    </source>
</evidence>
<reference evidence="2 3" key="1">
    <citation type="journal article" date="2015" name="Stand. Genomic Sci.">
        <title>Genomic Encyclopedia of Bacterial and Archaeal Type Strains, Phase III: the genomes of soil and plant-associated and newly described type strains.</title>
        <authorList>
            <person name="Whitman W.B."/>
            <person name="Woyke T."/>
            <person name="Klenk H.P."/>
            <person name="Zhou Y."/>
            <person name="Lilburn T.G."/>
            <person name="Beck B.J."/>
            <person name="De Vos P."/>
            <person name="Vandamme P."/>
            <person name="Eisen J.A."/>
            <person name="Garrity G."/>
            <person name="Hugenholtz P."/>
            <person name="Kyrpides N.C."/>
        </authorList>
    </citation>
    <scope>NUCLEOTIDE SEQUENCE [LARGE SCALE GENOMIC DNA]</scope>
    <source>
        <strain evidence="2 3">CGMCC 1.10685</strain>
    </source>
</reference>
<dbReference type="Proteomes" id="UP000437862">
    <property type="component" value="Chromosome"/>
</dbReference>
<name>A0A562PVR7_9BURK</name>
<protein>
    <recommendedName>
        <fullName evidence="5">Serine aminopeptidase S33 domain-containing protein</fullName>
    </recommendedName>
</protein>
<evidence type="ECO:0000313" key="4">
    <source>
        <dbReference type="Proteomes" id="UP000437862"/>
    </source>
</evidence>
<evidence type="ECO:0000313" key="3">
    <source>
        <dbReference type="Proteomes" id="UP000315112"/>
    </source>
</evidence>
<dbReference type="PANTHER" id="PTHR43265">
    <property type="entry name" value="ESTERASE ESTD"/>
    <property type="match status" value="1"/>
</dbReference>